<dbReference type="Pfam" id="PF16807">
    <property type="entry name" value="Phage_tail_terminator_4"/>
    <property type="match status" value="1"/>
</dbReference>
<gene>
    <name evidence="1" type="ORF">BACCIP111883_01866</name>
</gene>
<evidence type="ECO:0008006" key="3">
    <source>
        <dbReference type="Google" id="ProtNLM"/>
    </source>
</evidence>
<comment type="caution">
    <text evidence="1">The sequence shown here is derived from an EMBL/GenBank/DDBJ whole genome shotgun (WGS) entry which is preliminary data.</text>
</comment>
<keyword evidence="2" id="KW-1185">Reference proteome</keyword>
<proteinExistence type="predicted"/>
<reference evidence="1 2" key="1">
    <citation type="submission" date="2021-10" db="EMBL/GenBank/DDBJ databases">
        <authorList>
            <person name="Criscuolo A."/>
        </authorList>
    </citation>
    <scope>NUCLEOTIDE SEQUENCE [LARGE SCALE GENOMIC DNA]</scope>
    <source>
        <strain evidence="2">CIP 111883</strain>
    </source>
</reference>
<evidence type="ECO:0000313" key="2">
    <source>
        <dbReference type="Proteomes" id="UP000789833"/>
    </source>
</evidence>
<dbReference type="Proteomes" id="UP000789833">
    <property type="component" value="Unassembled WGS sequence"/>
</dbReference>
<sequence>MLQKPSFMEILAAVQNKVEVYTGLRCFDVVPKDAVAPYYQVVFAGQLPEDHTTMYKEMYTIHLHAVEEGASESEPNFELVQNVSKAMAEHIMLPEGYEILSQTPIGAQPPFDETNGTTRSIIGYNISVFYGYKMKI</sequence>
<evidence type="ECO:0000313" key="1">
    <source>
        <dbReference type="EMBL" id="CAG9621094.1"/>
    </source>
</evidence>
<dbReference type="InterPro" id="IPR053745">
    <property type="entry name" value="Viral_Tail_Comp_sf"/>
</dbReference>
<dbReference type="RefSeq" id="WP_230500986.1">
    <property type="nucleotide sequence ID" value="NZ_CAKJTJ010000007.1"/>
</dbReference>
<organism evidence="1 2">
    <name type="scientific">Sutcliffiella rhizosphaerae</name>
    <dbReference type="NCBI Taxonomy" id="2880967"/>
    <lineage>
        <taxon>Bacteria</taxon>
        <taxon>Bacillati</taxon>
        <taxon>Bacillota</taxon>
        <taxon>Bacilli</taxon>
        <taxon>Bacillales</taxon>
        <taxon>Bacillaceae</taxon>
        <taxon>Sutcliffiella</taxon>
    </lineage>
</organism>
<protein>
    <recommendedName>
        <fullName evidence="3">DUF5072 domain-containing protein</fullName>
    </recommendedName>
</protein>
<dbReference type="EMBL" id="CAKJTJ010000007">
    <property type="protein sequence ID" value="CAG9621094.1"/>
    <property type="molecule type" value="Genomic_DNA"/>
</dbReference>
<dbReference type="Gene3D" id="3.30.2000.30">
    <property type="match status" value="1"/>
</dbReference>
<name>A0ABN8A8R8_9BACI</name>
<accession>A0ABN8A8R8</accession>